<protein>
    <submittedName>
        <fullName evidence="1">Uncharacterized protein</fullName>
    </submittedName>
</protein>
<evidence type="ECO:0000313" key="2">
    <source>
        <dbReference type="Proteomes" id="UP000246702"/>
    </source>
</evidence>
<comment type="caution">
    <text evidence="1">The sequence shown here is derived from an EMBL/GenBank/DDBJ whole genome shotgun (WGS) entry which is preliminary data.</text>
</comment>
<dbReference type="OrthoDB" id="4502630at2759"/>
<dbReference type="RefSeq" id="XP_025462013.1">
    <property type="nucleotide sequence ID" value="XM_025616643.1"/>
</dbReference>
<sequence>EEANKPYRALKEAVEVFKEHDGVIREGFCKFFGDSKFATSQVGNLNALHYSSLEWAELCPVLWSKQIRLCWTGLWQWSINHARREPQDLSQEQKASLIASLDGYCVQEDFDFIYSRLPERLQAHFLPNMVAIYLFKDCVEKFFTNPFWYTVPRPGMKKADLEKAGFGTQVYNIYKNILADNPRNAHLWRVWTTRFSHPSTELGTETVSHRISTANALCTEVWNKDLLQSLTRTLGGSAVSDGFSWLQRIYNDFATAAVTMSAHLSYVHFGTLEDPSPLFSRSSNDTEASGDHVTGENLDGHRILVLEHPAVYICGGWDNPNERRLQKKAVVQISERKESSSP</sequence>
<keyword evidence="2" id="KW-1185">Reference proteome</keyword>
<dbReference type="EMBL" id="MSFK01000046">
    <property type="protein sequence ID" value="PWY67964.1"/>
    <property type="molecule type" value="Genomic_DNA"/>
</dbReference>
<proteinExistence type="predicted"/>
<dbReference type="Proteomes" id="UP000246702">
    <property type="component" value="Unassembled WGS sequence"/>
</dbReference>
<evidence type="ECO:0000313" key="1">
    <source>
        <dbReference type="EMBL" id="PWY67964.1"/>
    </source>
</evidence>
<gene>
    <name evidence="1" type="ORF">BO94DRAFT_611734</name>
</gene>
<feature type="non-terminal residue" evidence="1">
    <location>
        <position position="1"/>
    </location>
</feature>
<dbReference type="AlphaFoldDB" id="A0A317V0V7"/>
<name>A0A317V0V7_9EURO</name>
<dbReference type="GeneID" id="37118786"/>
<organism evidence="1 2">
    <name type="scientific">Aspergillus sclerotioniger CBS 115572</name>
    <dbReference type="NCBI Taxonomy" id="1450535"/>
    <lineage>
        <taxon>Eukaryota</taxon>
        <taxon>Fungi</taxon>
        <taxon>Dikarya</taxon>
        <taxon>Ascomycota</taxon>
        <taxon>Pezizomycotina</taxon>
        <taxon>Eurotiomycetes</taxon>
        <taxon>Eurotiomycetidae</taxon>
        <taxon>Eurotiales</taxon>
        <taxon>Aspergillaceae</taxon>
        <taxon>Aspergillus</taxon>
        <taxon>Aspergillus subgen. Circumdati</taxon>
    </lineage>
</organism>
<accession>A0A317V0V7</accession>
<reference evidence="1 2" key="1">
    <citation type="submission" date="2016-12" db="EMBL/GenBank/DDBJ databases">
        <title>The genomes of Aspergillus section Nigri reveals drivers in fungal speciation.</title>
        <authorList>
            <consortium name="DOE Joint Genome Institute"/>
            <person name="Vesth T.C."/>
            <person name="Nybo J."/>
            <person name="Theobald S."/>
            <person name="Brandl J."/>
            <person name="Frisvad J.C."/>
            <person name="Nielsen K.F."/>
            <person name="Lyhne E.K."/>
            <person name="Kogle M.E."/>
            <person name="Kuo A."/>
            <person name="Riley R."/>
            <person name="Clum A."/>
            <person name="Nolan M."/>
            <person name="Lipzen A."/>
            <person name="Salamov A."/>
            <person name="Henrissat B."/>
            <person name="Wiebenga A."/>
            <person name="De Vries R.P."/>
            <person name="Grigoriev I.V."/>
            <person name="Mortensen U.H."/>
            <person name="Andersen M.R."/>
            <person name="Baker S.E."/>
        </authorList>
    </citation>
    <scope>NUCLEOTIDE SEQUENCE [LARGE SCALE GENOMIC DNA]</scope>
    <source>
        <strain evidence="1 2">CBS 115572</strain>
    </source>
</reference>